<keyword evidence="2" id="KW-0813">Transport</keyword>
<evidence type="ECO:0000256" key="3">
    <source>
        <dbReference type="ARBA" id="ARBA00022475"/>
    </source>
</evidence>
<keyword evidence="5" id="KW-0547">Nucleotide-binding</keyword>
<feature type="transmembrane region" description="Helical" evidence="9">
    <location>
        <begin position="129"/>
        <end position="150"/>
    </location>
</feature>
<dbReference type="InterPro" id="IPR003439">
    <property type="entry name" value="ABC_transporter-like_ATP-bd"/>
</dbReference>
<feature type="domain" description="ABC transmembrane type-1" evidence="11">
    <location>
        <begin position="21"/>
        <end position="288"/>
    </location>
</feature>
<dbReference type="InterPro" id="IPR039421">
    <property type="entry name" value="Type_1_exporter"/>
</dbReference>
<dbReference type="InterPro" id="IPR003593">
    <property type="entry name" value="AAA+_ATPase"/>
</dbReference>
<evidence type="ECO:0000256" key="7">
    <source>
        <dbReference type="ARBA" id="ARBA00022989"/>
    </source>
</evidence>
<protein>
    <submittedName>
        <fullName evidence="12">Thiol reductant ABC exporter subunit CydC</fullName>
    </submittedName>
</protein>
<dbReference type="Gene3D" id="1.20.1560.10">
    <property type="entry name" value="ABC transporter type 1, transmembrane domain"/>
    <property type="match status" value="1"/>
</dbReference>
<dbReference type="CDD" id="cd03228">
    <property type="entry name" value="ABCC_MRP_Like"/>
    <property type="match status" value="1"/>
</dbReference>
<dbReference type="PANTHER" id="PTHR43394:SF1">
    <property type="entry name" value="ATP-BINDING CASSETTE SUB-FAMILY B MEMBER 10, MITOCHONDRIAL"/>
    <property type="match status" value="1"/>
</dbReference>
<dbReference type="AlphaFoldDB" id="A0A9W5U0T2"/>
<dbReference type="Pfam" id="PF00664">
    <property type="entry name" value="ABC_membrane"/>
    <property type="match status" value="1"/>
</dbReference>
<dbReference type="SUPFAM" id="SSF90123">
    <property type="entry name" value="ABC transporter transmembrane region"/>
    <property type="match status" value="1"/>
</dbReference>
<reference evidence="12" key="2">
    <citation type="submission" date="2020-09" db="EMBL/GenBank/DDBJ databases">
        <authorList>
            <person name="Sun Q."/>
            <person name="Zhou Y."/>
        </authorList>
    </citation>
    <scope>NUCLEOTIDE SEQUENCE</scope>
    <source>
        <strain evidence="12">CGMCC 1.15454</strain>
    </source>
</reference>
<evidence type="ECO:0000256" key="2">
    <source>
        <dbReference type="ARBA" id="ARBA00022448"/>
    </source>
</evidence>
<dbReference type="GO" id="GO:0034775">
    <property type="term" value="P:glutathione transmembrane transport"/>
    <property type="evidence" value="ECO:0007669"/>
    <property type="project" value="InterPro"/>
</dbReference>
<dbReference type="GO" id="GO:0016887">
    <property type="term" value="F:ATP hydrolysis activity"/>
    <property type="evidence" value="ECO:0007669"/>
    <property type="project" value="InterPro"/>
</dbReference>
<dbReference type="InterPro" id="IPR036640">
    <property type="entry name" value="ABC1_TM_sf"/>
</dbReference>
<dbReference type="PROSITE" id="PS50893">
    <property type="entry name" value="ABC_TRANSPORTER_2"/>
    <property type="match status" value="1"/>
</dbReference>
<keyword evidence="7 9" id="KW-1133">Transmembrane helix</keyword>
<dbReference type="CDD" id="cd18585">
    <property type="entry name" value="ABC_6TM_CydC"/>
    <property type="match status" value="1"/>
</dbReference>
<dbReference type="NCBIfam" id="TIGR02868">
    <property type="entry name" value="CydC"/>
    <property type="match status" value="1"/>
</dbReference>
<dbReference type="PROSITE" id="PS50929">
    <property type="entry name" value="ABC_TM1F"/>
    <property type="match status" value="1"/>
</dbReference>
<dbReference type="Pfam" id="PF00005">
    <property type="entry name" value="ABC_tran"/>
    <property type="match status" value="1"/>
</dbReference>
<feature type="transmembrane region" description="Helical" evidence="9">
    <location>
        <begin position="48"/>
        <end position="67"/>
    </location>
</feature>
<feature type="transmembrane region" description="Helical" evidence="9">
    <location>
        <begin position="18"/>
        <end position="42"/>
    </location>
</feature>
<dbReference type="InterPro" id="IPR014223">
    <property type="entry name" value="ABC_CydC/D"/>
</dbReference>
<dbReference type="PANTHER" id="PTHR43394">
    <property type="entry name" value="ATP-DEPENDENT PERMEASE MDL1, MITOCHONDRIAL"/>
    <property type="match status" value="1"/>
</dbReference>
<feature type="transmembrane region" description="Helical" evidence="9">
    <location>
        <begin position="249"/>
        <end position="267"/>
    </location>
</feature>
<reference evidence="12" key="1">
    <citation type="journal article" date="2014" name="Int. J. Syst. Evol. Microbiol.">
        <title>Complete genome sequence of Corynebacterium casei LMG S-19264T (=DSM 44701T), isolated from a smear-ripened cheese.</title>
        <authorList>
            <consortium name="US DOE Joint Genome Institute (JGI-PGF)"/>
            <person name="Walter F."/>
            <person name="Albersmeier A."/>
            <person name="Kalinowski J."/>
            <person name="Ruckert C."/>
        </authorList>
    </citation>
    <scope>NUCLEOTIDE SEQUENCE</scope>
    <source>
        <strain evidence="12">CGMCC 1.15454</strain>
    </source>
</reference>
<evidence type="ECO:0000256" key="4">
    <source>
        <dbReference type="ARBA" id="ARBA00022692"/>
    </source>
</evidence>
<proteinExistence type="predicted"/>
<keyword evidence="4 9" id="KW-0812">Transmembrane</keyword>
<keyword evidence="3" id="KW-1003">Cell membrane</keyword>
<dbReference type="Proteomes" id="UP000621492">
    <property type="component" value="Unassembled WGS sequence"/>
</dbReference>
<dbReference type="GO" id="GO:0015421">
    <property type="term" value="F:ABC-type oligopeptide transporter activity"/>
    <property type="evidence" value="ECO:0007669"/>
    <property type="project" value="TreeGrafter"/>
</dbReference>
<feature type="transmembrane region" description="Helical" evidence="9">
    <location>
        <begin position="156"/>
        <end position="179"/>
    </location>
</feature>
<comment type="caution">
    <text evidence="12">The sequence shown here is derived from an EMBL/GenBank/DDBJ whole genome shotgun (WGS) entry which is preliminary data.</text>
</comment>
<name>A0A9W5U0T2_9BACI</name>
<gene>
    <name evidence="12" type="ORF">GCM10011409_32490</name>
</gene>
<dbReference type="FunFam" id="3.40.50.300:FF:000854">
    <property type="entry name" value="Multidrug ABC transporter ATP-binding protein"/>
    <property type="match status" value="1"/>
</dbReference>
<evidence type="ECO:0000313" key="13">
    <source>
        <dbReference type="Proteomes" id="UP000621492"/>
    </source>
</evidence>
<accession>A0A9W5U0T2</accession>
<dbReference type="PROSITE" id="PS00211">
    <property type="entry name" value="ABC_TRANSPORTER_1"/>
    <property type="match status" value="1"/>
</dbReference>
<evidence type="ECO:0000256" key="6">
    <source>
        <dbReference type="ARBA" id="ARBA00022840"/>
    </source>
</evidence>
<dbReference type="EMBL" id="BMJD01000031">
    <property type="protein sequence ID" value="GGB52444.1"/>
    <property type="molecule type" value="Genomic_DNA"/>
</dbReference>
<evidence type="ECO:0000256" key="9">
    <source>
        <dbReference type="SAM" id="Phobius"/>
    </source>
</evidence>
<evidence type="ECO:0000313" key="12">
    <source>
        <dbReference type="EMBL" id="GGB52444.1"/>
    </source>
</evidence>
<evidence type="ECO:0000256" key="8">
    <source>
        <dbReference type="ARBA" id="ARBA00023136"/>
    </source>
</evidence>
<keyword evidence="13" id="KW-1185">Reference proteome</keyword>
<dbReference type="GO" id="GO:0005886">
    <property type="term" value="C:plasma membrane"/>
    <property type="evidence" value="ECO:0007669"/>
    <property type="project" value="UniProtKB-SubCell"/>
</dbReference>
<dbReference type="InterPro" id="IPR017871">
    <property type="entry name" value="ABC_transporter-like_CS"/>
</dbReference>
<organism evidence="12 13">
    <name type="scientific">Lentibacillus populi</name>
    <dbReference type="NCBI Taxonomy" id="1827502"/>
    <lineage>
        <taxon>Bacteria</taxon>
        <taxon>Bacillati</taxon>
        <taxon>Bacillota</taxon>
        <taxon>Bacilli</taxon>
        <taxon>Bacillales</taxon>
        <taxon>Bacillaceae</taxon>
        <taxon>Lentibacillus</taxon>
    </lineage>
</organism>
<sequence length="572" mass="64566">MKDLAIVVKLMMAEKKDIFYSILFGFVAGIAAVGLFAASGYLISKAALAPPIYALIILTSTVKLLGFTKAISRYLERYFSHRATFTILSNLRIFFFEKLEPLAPGILQNYRSGDLLARIVGDVERLQNFFLRIFYPPIVLTIVFLSTILFTSFFSIYAALALLIGLIITVFVVPVLFAVRQAKIASRIREGRGELSTEVTEFLHGFRDLKIYQKLEEKERSLIHSSEAYIKEQEQEGINMMYSQSVNTFISLIVSWFILALGAYFVVEGELEGIFLAMLVMISLTVFEDASPMAVLPIYLQDCKRAATRLFSIVREEKVEEEIQEDLKQLEHHKAPSIELNDVTFRFPDEWRTAFQDVSLRLPAGSKTAIVGPSGSGKSTLLQLLLKIYKADQGNILFDGVSIGTIDQTSIWNVAKVVLQENHFFFGTVRDNLLLAKDNLTDEQMENALANVRLEHLSLADPIFEKGENLSGGEKQRLAIARVMLKGGRLWLLDEPTSSIDALTEQAIYERLFKQAKDDTLVLVSHRLTGLEKMDQIIVMEQGKIIESGTFAELIERKGYFYKMKEIEKGLL</sequence>
<evidence type="ECO:0000256" key="5">
    <source>
        <dbReference type="ARBA" id="ARBA00022741"/>
    </source>
</evidence>
<dbReference type="SUPFAM" id="SSF52540">
    <property type="entry name" value="P-loop containing nucleoside triphosphate hydrolases"/>
    <property type="match status" value="1"/>
</dbReference>
<dbReference type="GO" id="GO:0045454">
    <property type="term" value="P:cell redox homeostasis"/>
    <property type="evidence" value="ECO:0007669"/>
    <property type="project" value="InterPro"/>
</dbReference>
<dbReference type="GO" id="GO:0005524">
    <property type="term" value="F:ATP binding"/>
    <property type="evidence" value="ECO:0007669"/>
    <property type="project" value="UniProtKB-KW"/>
</dbReference>
<dbReference type="InterPro" id="IPR011527">
    <property type="entry name" value="ABC1_TM_dom"/>
</dbReference>
<dbReference type="Gene3D" id="3.40.50.300">
    <property type="entry name" value="P-loop containing nucleotide triphosphate hydrolases"/>
    <property type="match status" value="1"/>
</dbReference>
<feature type="transmembrane region" description="Helical" evidence="9">
    <location>
        <begin position="273"/>
        <end position="300"/>
    </location>
</feature>
<comment type="subcellular location">
    <subcellularLocation>
        <location evidence="1">Cell membrane</location>
        <topology evidence="1">Multi-pass membrane protein</topology>
    </subcellularLocation>
</comment>
<keyword evidence="8 9" id="KW-0472">Membrane</keyword>
<dbReference type="InterPro" id="IPR027417">
    <property type="entry name" value="P-loop_NTPase"/>
</dbReference>
<evidence type="ECO:0000259" key="11">
    <source>
        <dbReference type="PROSITE" id="PS50929"/>
    </source>
</evidence>
<keyword evidence="6" id="KW-0067">ATP-binding</keyword>
<evidence type="ECO:0000259" key="10">
    <source>
        <dbReference type="PROSITE" id="PS50893"/>
    </source>
</evidence>
<feature type="domain" description="ABC transporter" evidence="10">
    <location>
        <begin position="338"/>
        <end position="567"/>
    </location>
</feature>
<evidence type="ECO:0000256" key="1">
    <source>
        <dbReference type="ARBA" id="ARBA00004651"/>
    </source>
</evidence>
<dbReference type="SMART" id="SM00382">
    <property type="entry name" value="AAA"/>
    <property type="match status" value="1"/>
</dbReference>
<dbReference type="RefSeq" id="WP_088051340.1">
    <property type="nucleotide sequence ID" value="NZ_BMJD01000031.1"/>
</dbReference>